<evidence type="ECO:0000256" key="7">
    <source>
        <dbReference type="PIRSR" id="PIRSR015894-3"/>
    </source>
</evidence>
<dbReference type="GO" id="GO:0006355">
    <property type="term" value="P:regulation of DNA-templated transcription"/>
    <property type="evidence" value="ECO:0007669"/>
    <property type="project" value="TreeGrafter"/>
</dbReference>
<organism evidence="11">
    <name type="scientific">Melanaphis sacchari</name>
    <dbReference type="NCBI Taxonomy" id="742174"/>
    <lineage>
        <taxon>Eukaryota</taxon>
        <taxon>Metazoa</taxon>
        <taxon>Ecdysozoa</taxon>
        <taxon>Arthropoda</taxon>
        <taxon>Hexapoda</taxon>
        <taxon>Insecta</taxon>
        <taxon>Pterygota</taxon>
        <taxon>Neoptera</taxon>
        <taxon>Paraneoptera</taxon>
        <taxon>Hemiptera</taxon>
        <taxon>Sternorrhyncha</taxon>
        <taxon>Aphidomorpha</taxon>
        <taxon>Aphidoidea</taxon>
        <taxon>Aphididae</taxon>
        <taxon>Aphidini</taxon>
        <taxon>Melanaphis</taxon>
    </lineage>
</organism>
<dbReference type="InterPro" id="IPR035075">
    <property type="entry name" value="PRMT5"/>
</dbReference>
<feature type="site" description="Critical for specifying symmetric addition of methyl groups" evidence="7">
    <location>
        <position position="312"/>
    </location>
</feature>
<dbReference type="InterPro" id="IPR025799">
    <property type="entry name" value="Arg_MeTrfase"/>
</dbReference>
<feature type="binding site" evidence="6">
    <location>
        <position position="375"/>
    </location>
    <ligand>
        <name>S-adenosyl-L-methionine</name>
        <dbReference type="ChEBI" id="CHEBI:59789"/>
    </ligand>
</feature>
<dbReference type="FunFam" id="2.70.160.11:FF:000003">
    <property type="entry name" value="Protein arginine N-methyltransferase 5"/>
    <property type="match status" value="1"/>
</dbReference>
<dbReference type="SUPFAM" id="SSF53335">
    <property type="entry name" value="S-adenosyl-L-methionine-dependent methyltransferases"/>
    <property type="match status" value="1"/>
</dbReference>
<dbReference type="GO" id="GO:0032259">
    <property type="term" value="P:methylation"/>
    <property type="evidence" value="ECO:0007669"/>
    <property type="project" value="UniProtKB-KW"/>
</dbReference>
<feature type="domain" description="PRMT5 oligomerisation" evidence="10">
    <location>
        <begin position="450"/>
        <end position="620"/>
    </location>
</feature>
<evidence type="ECO:0000256" key="5">
    <source>
        <dbReference type="PIRSR" id="PIRSR015894-1"/>
    </source>
</evidence>
<evidence type="ECO:0000256" key="1">
    <source>
        <dbReference type="ARBA" id="ARBA00022603"/>
    </source>
</evidence>
<feature type="active site" description="Proton donor/acceptor" evidence="5">
    <location>
        <position position="427"/>
    </location>
</feature>
<evidence type="ECO:0000256" key="3">
    <source>
        <dbReference type="ARBA" id="ARBA00022691"/>
    </source>
</evidence>
<dbReference type="PANTHER" id="PTHR10738">
    <property type="entry name" value="PROTEIN ARGININE N-METHYLTRANSFERASE 5"/>
    <property type="match status" value="1"/>
</dbReference>
<feature type="binding site" evidence="6">
    <location>
        <begin position="318"/>
        <end position="319"/>
    </location>
    <ligand>
        <name>S-adenosyl-L-methionine</name>
        <dbReference type="ChEBI" id="CHEBI:59789"/>
    </ligand>
</feature>
<evidence type="ECO:0000256" key="6">
    <source>
        <dbReference type="PIRSR" id="PIRSR015894-2"/>
    </source>
</evidence>
<protein>
    <recommendedName>
        <fullName evidence="4">Protein arginine N-methyltransferase</fullName>
    </recommendedName>
</protein>
<evidence type="ECO:0000259" key="8">
    <source>
        <dbReference type="Pfam" id="PF05185"/>
    </source>
</evidence>
<comment type="similarity">
    <text evidence="4">Belongs to the class I-like SAM-binding methyltransferase superfamily.</text>
</comment>
<dbReference type="GO" id="GO:0005829">
    <property type="term" value="C:cytosol"/>
    <property type="evidence" value="ECO:0007669"/>
    <property type="project" value="TreeGrafter"/>
</dbReference>
<dbReference type="InterPro" id="IPR029063">
    <property type="entry name" value="SAM-dependent_MTases_sf"/>
</dbReference>
<dbReference type="Gene3D" id="3.40.50.150">
    <property type="entry name" value="Vaccinia Virus protein VP39"/>
    <property type="match status" value="1"/>
</dbReference>
<reference evidence="11" key="1">
    <citation type="submission" date="2017-10" db="EMBL/GenBank/DDBJ databases">
        <title>Transcriptome Assembly of Sugarcane Aphid Adults.</title>
        <authorList>
            <person name="Scully E.D."/>
            <person name="Palmer N.A."/>
            <person name="Geib S.M."/>
            <person name="Sarath G."/>
            <person name="Sattler S.E."/>
        </authorList>
    </citation>
    <scope>NUCLEOTIDE SEQUENCE</scope>
    <source>
        <tissue evidence="11">Whole body</tissue>
    </source>
</reference>
<dbReference type="GO" id="GO:0005634">
    <property type="term" value="C:nucleus"/>
    <property type="evidence" value="ECO:0007669"/>
    <property type="project" value="TreeGrafter"/>
</dbReference>
<dbReference type="PROSITE" id="PS51678">
    <property type="entry name" value="SAM_MT_PRMT"/>
    <property type="match status" value="1"/>
</dbReference>
<dbReference type="Pfam" id="PF17285">
    <property type="entry name" value="PRMT5_TIM"/>
    <property type="match status" value="1"/>
</dbReference>
<dbReference type="CDD" id="cd02440">
    <property type="entry name" value="AdoMet_MTases"/>
    <property type="match status" value="1"/>
</dbReference>
<dbReference type="GO" id="GO:0016274">
    <property type="term" value="F:protein-arginine N-methyltransferase activity"/>
    <property type="evidence" value="ECO:0007669"/>
    <property type="project" value="InterPro"/>
</dbReference>
<dbReference type="Pfam" id="PF17286">
    <property type="entry name" value="PRMT5_C"/>
    <property type="match status" value="1"/>
</dbReference>
<dbReference type="Gene3D" id="2.70.160.11">
    <property type="entry name" value="Hnrnp arginine n-methyltransferase1"/>
    <property type="match status" value="1"/>
</dbReference>
<feature type="domain" description="PRMT5 arginine-N-methyltransferase" evidence="8">
    <location>
        <begin position="285"/>
        <end position="447"/>
    </location>
</feature>
<dbReference type="InterPro" id="IPR007857">
    <property type="entry name" value="Arg_MeTrfase_PRMT5"/>
</dbReference>
<dbReference type="Gene3D" id="3.20.20.150">
    <property type="entry name" value="Divalent-metal-dependent TIM barrel enzymes"/>
    <property type="match status" value="1"/>
</dbReference>
<feature type="domain" description="PRMT5 TIM barrel" evidence="9">
    <location>
        <begin position="32"/>
        <end position="275"/>
    </location>
</feature>
<evidence type="ECO:0000313" key="11">
    <source>
        <dbReference type="EMBL" id="MBW14215.1"/>
    </source>
</evidence>
<evidence type="ECO:0000259" key="9">
    <source>
        <dbReference type="Pfam" id="PF17285"/>
    </source>
</evidence>
<dbReference type="PIRSF" id="PIRSF015894">
    <property type="entry name" value="Skb1_MeTrfase"/>
    <property type="match status" value="1"/>
</dbReference>
<dbReference type="AlphaFoldDB" id="A0A2H8TJC3"/>
<keyword evidence="2 4" id="KW-0808">Transferase</keyword>
<keyword evidence="3 4" id="KW-0949">S-adenosyl-L-methionine</keyword>
<feature type="binding site" evidence="6">
    <location>
        <begin position="402"/>
        <end position="403"/>
    </location>
    <ligand>
        <name>S-adenosyl-L-methionine</name>
        <dbReference type="ChEBI" id="CHEBI:59789"/>
    </ligand>
</feature>
<dbReference type="PANTHER" id="PTHR10738:SF0">
    <property type="entry name" value="PROTEIN ARGININE N-METHYLTRANSFERASE 5"/>
    <property type="match status" value="1"/>
</dbReference>
<sequence length="623" mass="70586">MTTTSKKQIKFGFDFTSVPDLVACIQQLTNWGYSYACIPLVHAKLTPDATTLDRSALVSRADVILQAETWNQVVVKLSEHLNLDSADSGARDRDAELFRQEVSYASYLNVSAIMFQLPLDGCIPNLVRLVNVALYDNVFINFYVRVPMTCGGGGDNNGMCGDNDNNISSSAINTWKLWSAFSAACDYHRSVCLALELSVDLPDQQELDRWLGEPIKAVIAPTSIFLTNKAGYPVLSRPHQVFINKLFDLDACIFISGEPDQNMKPYFEYLSFIHDNNKSDKLYSYSYAYEDLLQVPLQPLINDLDNNVYAVFEQDPIKYQQYEKAITKALTDKVKSGSTEVLTVCVVGAGRGPLVNASLNASEKSKVAIKVYAVEKNENALHVLNYNNDNYWHNLVTVVCADMRTWKFEEKCDILVSELLGSFGDNELSPECLDGAQKFLKKDGVCIPSSYTSYLSPLQSQTLFNNMKMFKSNTSMDNQHENAEQIYVVNMRNMYIISPSQPLFTFEHPRCDLERNNNRYTTLTFDIKQDCILHGFAGYFKAVLYKDINISIEPSTFSTGMFSWYPAYIPIKSSVTLKKDEQLKVHFWRLSDASKVWYEWSISKPNSMPVHNPNARSYSMQLH</sequence>
<dbReference type="InterPro" id="IPR035248">
    <property type="entry name" value="PRMT5_C"/>
</dbReference>
<evidence type="ECO:0000259" key="10">
    <source>
        <dbReference type="Pfam" id="PF17286"/>
    </source>
</evidence>
<proteinExistence type="inferred from homology"/>
<evidence type="ECO:0000256" key="4">
    <source>
        <dbReference type="PIRNR" id="PIRNR015894"/>
    </source>
</evidence>
<gene>
    <name evidence="11" type="primary">PRMT5_4</name>
</gene>
<feature type="binding site" evidence="6">
    <location>
        <position position="309"/>
    </location>
    <ligand>
        <name>S-adenosyl-L-methionine</name>
        <dbReference type="ChEBI" id="CHEBI:59789"/>
    </ligand>
</feature>
<dbReference type="InterPro" id="IPR035247">
    <property type="entry name" value="PRMT5_TIM"/>
</dbReference>
<dbReference type="EMBL" id="GFXV01002410">
    <property type="protein sequence ID" value="MBW14215.1"/>
    <property type="molecule type" value="Transcribed_RNA"/>
</dbReference>
<dbReference type="OrthoDB" id="1368803at2759"/>
<dbReference type="Pfam" id="PF05185">
    <property type="entry name" value="PRMT5"/>
    <property type="match status" value="1"/>
</dbReference>
<name>A0A2H8TJC3_9HEMI</name>
<evidence type="ECO:0000256" key="2">
    <source>
        <dbReference type="ARBA" id="ARBA00022679"/>
    </source>
</evidence>
<feature type="active site" description="Proton donor/acceptor" evidence="5">
    <location>
        <position position="418"/>
    </location>
</feature>
<keyword evidence="1 4" id="KW-0489">Methyltransferase</keyword>
<accession>A0A2H8TJC3</accession>